<accession>A0A7J9SG18</accession>
<keyword evidence="2" id="KW-0472">Membrane</keyword>
<proteinExistence type="predicted"/>
<dbReference type="InterPro" id="IPR026453">
    <property type="entry name" value="PGF_pre_PGF"/>
</dbReference>
<dbReference type="EMBL" id="JACKXD010000002">
    <property type="protein sequence ID" value="MBB6645890.1"/>
    <property type="molecule type" value="Genomic_DNA"/>
</dbReference>
<dbReference type="AlphaFoldDB" id="A0A7J9SG18"/>
<evidence type="ECO:0000313" key="3">
    <source>
        <dbReference type="EMBL" id="MBB6645890.1"/>
    </source>
</evidence>
<feature type="transmembrane region" description="Helical" evidence="2">
    <location>
        <begin position="350"/>
        <end position="369"/>
    </location>
</feature>
<sequence>MTTKNILAVAMVALAVVISGGAAVATAQEDPPGEPASFYGSVEDADGTAAPTGTTIYAVTTDEEGNTSVEGSITVETAGQYGGSDATDDKLRIDSGTGTEVRFHVNSADGPQSESTYDLDAGVYEQDLTFPAGTFENAEAPADGGGGSAGAGGGAGADTGTGSSPVSESSDLDDGSAEVNLSDGISGVTSVRVTVPGATGEATVEELNELPEGVSEPEQGERISTVDISAPDPTSGPATVRITISQSRVDEFNAQPENLRIVHYTDGGWQSLDTTVASRNPLVLAGSVDQFSPFAVIQVDDRATVTATPTLAGGTQTPTPAAETGTPEPPDAVETAQPTSLPAEPGGFDLLPVAALGLVAVIVAAVVILRRRG</sequence>
<keyword evidence="4" id="KW-1185">Reference proteome</keyword>
<feature type="compositionally biased region" description="Gly residues" evidence="1">
    <location>
        <begin position="143"/>
        <end position="159"/>
    </location>
</feature>
<keyword evidence="2" id="KW-1133">Transmembrane helix</keyword>
<feature type="region of interest" description="Disordered" evidence="1">
    <location>
        <begin position="25"/>
        <end position="50"/>
    </location>
</feature>
<gene>
    <name evidence="3" type="ORF">H5V44_06240</name>
</gene>
<comment type="caution">
    <text evidence="3">The sequence shown here is derived from an EMBL/GenBank/DDBJ whole genome shotgun (WGS) entry which is preliminary data.</text>
</comment>
<keyword evidence="2" id="KW-0812">Transmembrane</keyword>
<dbReference type="NCBIfam" id="TIGR04213">
    <property type="entry name" value="PGF_pre_PGF"/>
    <property type="match status" value="1"/>
</dbReference>
<dbReference type="RefSeq" id="WP_185192255.1">
    <property type="nucleotide sequence ID" value="NZ_JACKXD010000002.1"/>
</dbReference>
<evidence type="ECO:0000313" key="4">
    <source>
        <dbReference type="Proteomes" id="UP000546257"/>
    </source>
</evidence>
<evidence type="ECO:0000256" key="1">
    <source>
        <dbReference type="SAM" id="MobiDB-lite"/>
    </source>
</evidence>
<name>A0A7J9SG18_9EURY</name>
<feature type="region of interest" description="Disordered" evidence="1">
    <location>
        <begin position="207"/>
        <end position="237"/>
    </location>
</feature>
<feature type="compositionally biased region" description="Low complexity" evidence="1">
    <location>
        <begin position="308"/>
        <end position="326"/>
    </location>
</feature>
<reference evidence="3 4" key="1">
    <citation type="submission" date="2020-08" db="EMBL/GenBank/DDBJ databases">
        <authorList>
            <person name="Seo M.-J."/>
        </authorList>
    </citation>
    <scope>NUCLEOTIDE SEQUENCE [LARGE SCALE GENOMIC DNA]</scope>
    <source>
        <strain evidence="3 4">MBLA0160</strain>
    </source>
</reference>
<feature type="region of interest" description="Disordered" evidence="1">
    <location>
        <begin position="308"/>
        <end position="343"/>
    </location>
</feature>
<organism evidence="3 4">
    <name type="scientific">Halobellus ruber</name>
    <dbReference type="NCBI Taxonomy" id="2761102"/>
    <lineage>
        <taxon>Archaea</taxon>
        <taxon>Methanobacteriati</taxon>
        <taxon>Methanobacteriota</taxon>
        <taxon>Stenosarchaea group</taxon>
        <taxon>Halobacteria</taxon>
        <taxon>Halobacteriales</taxon>
        <taxon>Haloferacaceae</taxon>
        <taxon>Halobellus</taxon>
    </lineage>
</organism>
<feature type="region of interest" description="Disordered" evidence="1">
    <location>
        <begin position="135"/>
        <end position="183"/>
    </location>
</feature>
<protein>
    <submittedName>
        <fullName evidence="3">PGF-pre-PGF domain-containing protein</fullName>
    </submittedName>
</protein>
<evidence type="ECO:0000256" key="2">
    <source>
        <dbReference type="SAM" id="Phobius"/>
    </source>
</evidence>
<dbReference type="Proteomes" id="UP000546257">
    <property type="component" value="Unassembled WGS sequence"/>
</dbReference>